<keyword evidence="11" id="KW-1185">Reference proteome</keyword>
<comment type="caution">
    <text evidence="10">The sequence shown here is derived from an EMBL/GenBank/DDBJ whole genome shotgun (WGS) entry which is preliminary data.</text>
</comment>
<evidence type="ECO:0000256" key="9">
    <source>
        <dbReference type="SAM" id="MobiDB-lite"/>
    </source>
</evidence>
<name>A0ABS6BHP9_9SPHN</name>
<evidence type="ECO:0000256" key="7">
    <source>
        <dbReference type="ARBA" id="ARBA00023237"/>
    </source>
</evidence>
<dbReference type="RefSeq" id="WP_216320415.1">
    <property type="nucleotide sequence ID" value="NZ_JAHKRT010000002.1"/>
</dbReference>
<accession>A0ABS6BHP9</accession>
<evidence type="ECO:0000256" key="6">
    <source>
        <dbReference type="ARBA" id="ARBA00023136"/>
    </source>
</evidence>
<organism evidence="10 11">
    <name type="scientific">Sphingomonas quercus</name>
    <dbReference type="NCBI Taxonomy" id="2842451"/>
    <lineage>
        <taxon>Bacteria</taxon>
        <taxon>Pseudomonadati</taxon>
        <taxon>Pseudomonadota</taxon>
        <taxon>Alphaproteobacteria</taxon>
        <taxon>Sphingomonadales</taxon>
        <taxon>Sphingomonadaceae</taxon>
        <taxon>Sphingomonas</taxon>
    </lineage>
</organism>
<keyword evidence="6" id="KW-0472">Membrane</keyword>
<evidence type="ECO:0000256" key="2">
    <source>
        <dbReference type="ARBA" id="ARBA00007613"/>
    </source>
</evidence>
<keyword evidence="5" id="KW-0812">Transmembrane</keyword>
<dbReference type="Proteomes" id="UP000776276">
    <property type="component" value="Unassembled WGS sequence"/>
</dbReference>
<sequence>MAAPPANKPDLRARNDGTVKPISLSARSWSKLVLAAGLAFIAHPVSAETLADAVAAAYARNPALNEQRFRQKANDEGYVQARAAYGPQLNGQISAGKSRITVGGLAVQDQETNTATLSLNQPLYSSGRLRGSLAAARANVLAGQEQLRATEQQLVQNVISVYAAVLRDEARLAVGRENVTVLQDQLRENIARRRVGDVTLTDVGQADSRLAAAELQLASLEASLAVSRGQYLQVVGHNPGTLAPLPDIGPMPTSIDDAFVRAEDNNPDLSVARLVEQVSSAEAASVRGERGFSISVAGQASYSNDLLHIDGRSARKTLTGQVTLSQPLFNSGAIQSRVREADARNSADQVGIDQARRAAMQAVTLAWSQLSAARVALVAGQRQVESAQLAFAGMQREQRNGLRSTIDTLNAEQELQAAQLNFLQSRYSEYVARGSLLAAVGTLRAKTIASDVEVYDPEENFRRVRHAGMTPLEPIAMGLDRIGSAAVRRPLSANLTGEGAPRPDQAPALPEKPGAALTEQPLVPINQSRVVPASELPGGLPRTGALPDRPATPPDAVR</sequence>
<dbReference type="Pfam" id="PF02321">
    <property type="entry name" value="OEP"/>
    <property type="match status" value="2"/>
</dbReference>
<comment type="subcellular location">
    <subcellularLocation>
        <location evidence="1">Cell outer membrane</location>
    </subcellularLocation>
</comment>
<evidence type="ECO:0000256" key="5">
    <source>
        <dbReference type="ARBA" id="ARBA00022692"/>
    </source>
</evidence>
<gene>
    <name evidence="10" type="ORF">KOF26_03835</name>
</gene>
<evidence type="ECO:0000313" key="11">
    <source>
        <dbReference type="Proteomes" id="UP000776276"/>
    </source>
</evidence>
<feature type="coiled-coil region" evidence="8">
    <location>
        <begin position="203"/>
        <end position="230"/>
    </location>
</feature>
<keyword evidence="7" id="KW-0998">Cell outer membrane</keyword>
<feature type="region of interest" description="Disordered" evidence="9">
    <location>
        <begin position="494"/>
        <end position="558"/>
    </location>
</feature>
<dbReference type="EMBL" id="JAHKRT010000002">
    <property type="protein sequence ID" value="MBU3076986.1"/>
    <property type="molecule type" value="Genomic_DNA"/>
</dbReference>
<dbReference type="PANTHER" id="PTHR30026:SF22">
    <property type="entry name" value="OUTER MEMBRANE EFFLUX PROTEIN"/>
    <property type="match status" value="1"/>
</dbReference>
<evidence type="ECO:0000256" key="1">
    <source>
        <dbReference type="ARBA" id="ARBA00004442"/>
    </source>
</evidence>
<evidence type="ECO:0000256" key="3">
    <source>
        <dbReference type="ARBA" id="ARBA00022448"/>
    </source>
</evidence>
<dbReference type="InterPro" id="IPR010130">
    <property type="entry name" value="T1SS_OMP_TolC"/>
</dbReference>
<evidence type="ECO:0000256" key="4">
    <source>
        <dbReference type="ARBA" id="ARBA00022452"/>
    </source>
</evidence>
<dbReference type="NCBIfam" id="TIGR01844">
    <property type="entry name" value="type_I_sec_TolC"/>
    <property type="match status" value="1"/>
</dbReference>
<evidence type="ECO:0000313" key="10">
    <source>
        <dbReference type="EMBL" id="MBU3076986.1"/>
    </source>
</evidence>
<dbReference type="InterPro" id="IPR003423">
    <property type="entry name" value="OMP_efflux"/>
</dbReference>
<comment type="similarity">
    <text evidence="2">Belongs to the outer membrane factor (OMF) (TC 1.B.17) family.</text>
</comment>
<proteinExistence type="inferred from homology"/>
<evidence type="ECO:0000256" key="8">
    <source>
        <dbReference type="SAM" id="Coils"/>
    </source>
</evidence>
<keyword evidence="3" id="KW-0813">Transport</keyword>
<keyword evidence="8" id="KW-0175">Coiled coil</keyword>
<protein>
    <submittedName>
        <fullName evidence="10">TolC family outer membrane protein</fullName>
    </submittedName>
</protein>
<dbReference type="InterPro" id="IPR051906">
    <property type="entry name" value="TolC-like"/>
</dbReference>
<keyword evidence="4" id="KW-1134">Transmembrane beta strand</keyword>
<reference evidence="10 11" key="1">
    <citation type="submission" date="2021-06" db="EMBL/GenBank/DDBJ databases">
        <title>Sphingomonas sp. XMGL2, whole genome shotgun sequencing project.</title>
        <authorList>
            <person name="Zhao G."/>
            <person name="Shen L."/>
        </authorList>
    </citation>
    <scope>NUCLEOTIDE SEQUENCE [LARGE SCALE GENOMIC DNA]</scope>
    <source>
        <strain evidence="10 11">XMGL2</strain>
    </source>
</reference>
<dbReference type="PANTHER" id="PTHR30026">
    <property type="entry name" value="OUTER MEMBRANE PROTEIN TOLC"/>
    <property type="match status" value="1"/>
</dbReference>